<dbReference type="InterPro" id="IPR006342">
    <property type="entry name" value="FkbM_mtfrase"/>
</dbReference>
<feature type="domain" description="Methyltransferase FkbM" evidence="1">
    <location>
        <begin position="270"/>
        <end position="420"/>
    </location>
</feature>
<keyword evidence="2" id="KW-0808">Transferase</keyword>
<organism evidence="2 3">
    <name type="scientific">Comamonas guangdongensis</name>
    <dbReference type="NCBI Taxonomy" id="510515"/>
    <lineage>
        <taxon>Bacteria</taxon>
        <taxon>Pseudomonadati</taxon>
        <taxon>Pseudomonadota</taxon>
        <taxon>Betaproteobacteria</taxon>
        <taxon>Burkholderiales</taxon>
        <taxon>Comamonadaceae</taxon>
        <taxon>Comamonas</taxon>
    </lineage>
</organism>
<dbReference type="Gene3D" id="3.40.50.150">
    <property type="entry name" value="Vaccinia Virus protein VP39"/>
    <property type="match status" value="1"/>
</dbReference>
<evidence type="ECO:0000259" key="1">
    <source>
        <dbReference type="Pfam" id="PF05050"/>
    </source>
</evidence>
<comment type="caution">
    <text evidence="2">The sequence shown here is derived from an EMBL/GenBank/DDBJ whole genome shotgun (WGS) entry which is preliminary data.</text>
</comment>
<dbReference type="GO" id="GO:0032259">
    <property type="term" value="P:methylation"/>
    <property type="evidence" value="ECO:0007669"/>
    <property type="project" value="UniProtKB-KW"/>
</dbReference>
<dbReference type="PANTHER" id="PTHR34203:SF15">
    <property type="entry name" value="SLL1173 PROTEIN"/>
    <property type="match status" value="1"/>
</dbReference>
<dbReference type="SUPFAM" id="SSF53335">
    <property type="entry name" value="S-adenosyl-L-methionine-dependent methyltransferases"/>
    <property type="match status" value="1"/>
</dbReference>
<dbReference type="PANTHER" id="PTHR34203">
    <property type="entry name" value="METHYLTRANSFERASE, FKBM FAMILY PROTEIN"/>
    <property type="match status" value="1"/>
</dbReference>
<evidence type="ECO:0000313" key="3">
    <source>
        <dbReference type="Proteomes" id="UP001561046"/>
    </source>
</evidence>
<name>A0ABV3ZRE8_9BURK</name>
<dbReference type="GO" id="GO:0008168">
    <property type="term" value="F:methyltransferase activity"/>
    <property type="evidence" value="ECO:0007669"/>
    <property type="project" value="UniProtKB-KW"/>
</dbReference>
<dbReference type="Proteomes" id="UP001561046">
    <property type="component" value="Unassembled WGS sequence"/>
</dbReference>
<sequence length="620" mass="69012">MKCCVVIPVGPGHEDLAERARLSVHRAMASGMGRFSAVDVLCQDDTAGQGRSRARNLAVGQAVAQGADWLFFLDADDLMDEKAFATVSGYLDGYDAIWGAIHECGPDGGSPICRANQVMPIHSLEDILKNDPFLTLQMGHFVRAQLALENPFDEKMDCGEDFKYYLALWSRNGCIKLEESLFCNVRGRSSTGPRSASGEQWRLAVHDVFAQFFAENEVVVDIDFAGKKAKFQLSNSLDHIQNYLANEMFFEARELIETLYILPHQPRILDVGSNIGNHAIFWSCIADAARIDCFEPVETNATQLRRNFEINGIAPSRYQVHELGMGDRPGAAALAHFDIANQGASRLSPAEQGAIRIETLDGYVSCAAVDLLKIDVEGMELEVLEGGRELIRQQRPIILIEVSNAHKGRFFSWMAESGYRVHRAFELVNASNYLLCPIEGRPGFYRNGTVATRQWLPKTPLAPQQDPSGWELADFIQAQAQGRRVLELQGDARTGWRMVDAVSGQALRQGHDLPQVLQALNAASGDCLLLAEVLQTLEDGALECLWAEMPVAQIWLQGIMDARWNRTFDGAHVYRDAESYIQQANANGFRLLKYQKMPHKSAFGMDYQLSNESSFLVFSR</sequence>
<dbReference type="SUPFAM" id="SSF53448">
    <property type="entry name" value="Nucleotide-diphospho-sugar transferases"/>
    <property type="match status" value="1"/>
</dbReference>
<protein>
    <submittedName>
        <fullName evidence="2">FkbM family methyltransferase</fullName>
    </submittedName>
</protein>
<dbReference type="CDD" id="cd00761">
    <property type="entry name" value="Glyco_tranf_GTA_type"/>
    <property type="match status" value="1"/>
</dbReference>
<dbReference type="InterPro" id="IPR029044">
    <property type="entry name" value="Nucleotide-diphossugar_trans"/>
</dbReference>
<accession>A0ABV3ZRE8</accession>
<dbReference type="EMBL" id="JBFYGN010000004">
    <property type="protein sequence ID" value="MEX8192086.1"/>
    <property type="molecule type" value="Genomic_DNA"/>
</dbReference>
<dbReference type="InterPro" id="IPR029063">
    <property type="entry name" value="SAM-dependent_MTases_sf"/>
</dbReference>
<keyword evidence="3" id="KW-1185">Reference proteome</keyword>
<dbReference type="InterPro" id="IPR052514">
    <property type="entry name" value="SAM-dependent_MTase"/>
</dbReference>
<dbReference type="Gene3D" id="3.90.550.10">
    <property type="entry name" value="Spore Coat Polysaccharide Biosynthesis Protein SpsA, Chain A"/>
    <property type="match status" value="1"/>
</dbReference>
<gene>
    <name evidence="2" type="ORF">AB6724_04440</name>
</gene>
<reference evidence="2 3" key="1">
    <citation type="journal article" date="2013" name="Int. J. Syst. Evol. Microbiol.">
        <title>Comamonas guangdongensis sp. nov., isolated from subterranean forest sediment, and emended description of the genus Comamonas.</title>
        <authorList>
            <person name="Zhang J."/>
            <person name="Wang Y."/>
            <person name="Zhou S."/>
            <person name="Wu C."/>
            <person name="He J."/>
            <person name="Li F."/>
        </authorList>
    </citation>
    <scope>NUCLEOTIDE SEQUENCE [LARGE SCALE GENOMIC DNA]</scope>
    <source>
        <strain evidence="2 3">CCTCC AB2011133</strain>
    </source>
</reference>
<dbReference type="NCBIfam" id="TIGR01444">
    <property type="entry name" value="fkbM_fam"/>
    <property type="match status" value="1"/>
</dbReference>
<evidence type="ECO:0000313" key="2">
    <source>
        <dbReference type="EMBL" id="MEX8192086.1"/>
    </source>
</evidence>
<keyword evidence="2" id="KW-0489">Methyltransferase</keyword>
<dbReference type="Pfam" id="PF05050">
    <property type="entry name" value="Methyltransf_21"/>
    <property type="match status" value="1"/>
</dbReference>
<proteinExistence type="predicted"/>